<dbReference type="PANTHER" id="PTHR46082:SF11">
    <property type="entry name" value="AAA+ ATPASE DOMAIN-CONTAINING PROTEIN-RELATED"/>
    <property type="match status" value="1"/>
</dbReference>
<reference evidence="1" key="1">
    <citation type="submission" date="2023-03" db="EMBL/GenBank/DDBJ databases">
        <title>Massive genome expansion in bonnet fungi (Mycena s.s.) driven by repeated elements and novel gene families across ecological guilds.</title>
        <authorList>
            <consortium name="Lawrence Berkeley National Laboratory"/>
            <person name="Harder C.B."/>
            <person name="Miyauchi S."/>
            <person name="Viragh M."/>
            <person name="Kuo A."/>
            <person name="Thoen E."/>
            <person name="Andreopoulos B."/>
            <person name="Lu D."/>
            <person name="Skrede I."/>
            <person name="Drula E."/>
            <person name="Henrissat B."/>
            <person name="Morin E."/>
            <person name="Kohler A."/>
            <person name="Barry K."/>
            <person name="LaButti K."/>
            <person name="Morin E."/>
            <person name="Salamov A."/>
            <person name="Lipzen A."/>
            <person name="Mereny Z."/>
            <person name="Hegedus B."/>
            <person name="Baldrian P."/>
            <person name="Stursova M."/>
            <person name="Weitz H."/>
            <person name="Taylor A."/>
            <person name="Grigoriev I.V."/>
            <person name="Nagy L.G."/>
            <person name="Martin F."/>
            <person name="Kauserud H."/>
        </authorList>
    </citation>
    <scope>NUCLEOTIDE SEQUENCE</scope>
    <source>
        <strain evidence="1">CBHHK182m</strain>
    </source>
</reference>
<protein>
    <recommendedName>
        <fullName evidence="3">Kinesin light chain</fullName>
    </recommendedName>
</protein>
<dbReference type="Proteomes" id="UP001215598">
    <property type="component" value="Unassembled WGS sequence"/>
</dbReference>
<evidence type="ECO:0000313" key="2">
    <source>
        <dbReference type="Proteomes" id="UP001215598"/>
    </source>
</evidence>
<keyword evidence="2" id="KW-1185">Reference proteome</keyword>
<comment type="caution">
    <text evidence="1">The sequence shown here is derived from an EMBL/GenBank/DDBJ whole genome shotgun (WGS) entry which is preliminary data.</text>
</comment>
<dbReference type="InterPro" id="IPR053137">
    <property type="entry name" value="NLR-like"/>
</dbReference>
<organism evidence="1 2">
    <name type="scientific">Mycena metata</name>
    <dbReference type="NCBI Taxonomy" id="1033252"/>
    <lineage>
        <taxon>Eukaryota</taxon>
        <taxon>Fungi</taxon>
        <taxon>Dikarya</taxon>
        <taxon>Basidiomycota</taxon>
        <taxon>Agaricomycotina</taxon>
        <taxon>Agaricomycetes</taxon>
        <taxon>Agaricomycetidae</taxon>
        <taxon>Agaricales</taxon>
        <taxon>Marasmiineae</taxon>
        <taxon>Mycenaceae</taxon>
        <taxon>Mycena</taxon>
    </lineage>
</organism>
<dbReference type="EMBL" id="JARKIB010000351">
    <property type="protein sequence ID" value="KAJ7713112.1"/>
    <property type="molecule type" value="Genomic_DNA"/>
</dbReference>
<evidence type="ECO:0000313" key="1">
    <source>
        <dbReference type="EMBL" id="KAJ7713112.1"/>
    </source>
</evidence>
<dbReference type="Gene3D" id="1.25.40.10">
    <property type="entry name" value="Tetratricopeptide repeat domain"/>
    <property type="match status" value="1"/>
</dbReference>
<dbReference type="SUPFAM" id="SSF48452">
    <property type="entry name" value="TPR-like"/>
    <property type="match status" value="1"/>
</dbReference>
<accession>A0AAD7H6F1</accession>
<dbReference type="PANTHER" id="PTHR46082">
    <property type="entry name" value="ATP/GTP-BINDING PROTEIN-RELATED"/>
    <property type="match status" value="1"/>
</dbReference>
<dbReference type="Pfam" id="PF13374">
    <property type="entry name" value="TPR_10"/>
    <property type="match status" value="2"/>
</dbReference>
<dbReference type="InterPro" id="IPR011990">
    <property type="entry name" value="TPR-like_helical_dom_sf"/>
</dbReference>
<proteinExistence type="predicted"/>
<gene>
    <name evidence="1" type="ORF">B0H16DRAFT_1622812</name>
</gene>
<evidence type="ECO:0008006" key="3">
    <source>
        <dbReference type="Google" id="ProtNLM"/>
    </source>
</evidence>
<sequence length="115" mass="13002">MGNLASTYHGMSEFQKAEELEVPVLEKRRKLLGVDHPDTLRAMANLASTHYTLGDLNKALGLGVEVLQKRRQLLGDKHPHTIHAMENLVKTYQKLGKQGEMEELKQLIKDTKKSL</sequence>
<name>A0AAD7H6F1_9AGAR</name>
<dbReference type="AlphaFoldDB" id="A0AAD7H6F1"/>